<dbReference type="InterPro" id="IPR001182">
    <property type="entry name" value="FtsW/RodA"/>
</dbReference>
<evidence type="ECO:0000256" key="3">
    <source>
        <dbReference type="ARBA" id="ARBA00022475"/>
    </source>
</evidence>
<comment type="subcellular location">
    <subcellularLocation>
        <location evidence="1">Cell membrane</location>
        <topology evidence="1">Multi-pass membrane protein</topology>
    </subcellularLocation>
</comment>
<evidence type="ECO:0000256" key="14">
    <source>
        <dbReference type="ARBA" id="ARBA00032370"/>
    </source>
</evidence>
<comment type="catalytic activity">
    <reaction evidence="20">
        <text>[GlcNAc-(1-&gt;4)-Mur2Ac(oyl-L-Ala-gamma-D-Glu-L-Lys-D-Ala-D-Ala)](n)-di-trans,octa-cis-undecaprenyl diphosphate + beta-D-GlcNAc-(1-&gt;4)-Mur2Ac(oyl-L-Ala-gamma-D-Glu-L-Lys-D-Ala-D-Ala)-di-trans,octa-cis-undecaprenyl diphosphate = [GlcNAc-(1-&gt;4)-Mur2Ac(oyl-L-Ala-gamma-D-Glu-L-Lys-D-Ala-D-Ala)](n+1)-di-trans,octa-cis-undecaprenyl diphosphate + di-trans,octa-cis-undecaprenyl diphosphate + H(+)</text>
        <dbReference type="Rhea" id="RHEA:23708"/>
        <dbReference type="Rhea" id="RHEA-COMP:9602"/>
        <dbReference type="Rhea" id="RHEA-COMP:9603"/>
        <dbReference type="ChEBI" id="CHEBI:15378"/>
        <dbReference type="ChEBI" id="CHEBI:58405"/>
        <dbReference type="ChEBI" id="CHEBI:60033"/>
        <dbReference type="ChEBI" id="CHEBI:78435"/>
        <dbReference type="EC" id="2.4.99.28"/>
    </reaction>
</comment>
<evidence type="ECO:0000256" key="19">
    <source>
        <dbReference type="ARBA" id="ARBA00044770"/>
    </source>
</evidence>
<evidence type="ECO:0000256" key="7">
    <source>
        <dbReference type="ARBA" id="ARBA00022692"/>
    </source>
</evidence>
<dbReference type="GO" id="GO:0015648">
    <property type="term" value="F:lipid-linked peptidoglycan transporter activity"/>
    <property type="evidence" value="ECO:0007669"/>
    <property type="project" value="TreeGrafter"/>
</dbReference>
<gene>
    <name evidence="22" type="ORF">UW79_C0032G0009</name>
</gene>
<evidence type="ECO:0000256" key="21">
    <source>
        <dbReference type="SAM" id="Phobius"/>
    </source>
</evidence>
<keyword evidence="13" id="KW-0961">Cell wall biogenesis/degradation</keyword>
<dbReference type="GO" id="GO:0051301">
    <property type="term" value="P:cell division"/>
    <property type="evidence" value="ECO:0007669"/>
    <property type="project" value="UniProtKB-KW"/>
</dbReference>
<evidence type="ECO:0000256" key="5">
    <source>
        <dbReference type="ARBA" id="ARBA00022676"/>
    </source>
</evidence>
<keyword evidence="6" id="KW-0808">Transferase</keyword>
<feature type="transmembrane region" description="Helical" evidence="21">
    <location>
        <begin position="333"/>
        <end position="355"/>
    </location>
</feature>
<evidence type="ECO:0000313" key="22">
    <source>
        <dbReference type="EMBL" id="KKT80888.1"/>
    </source>
</evidence>
<feature type="transmembrane region" description="Helical" evidence="21">
    <location>
        <begin position="69"/>
        <end position="89"/>
    </location>
</feature>
<keyword evidence="9" id="KW-0573">Peptidoglycan synthesis</keyword>
<dbReference type="InterPro" id="IPR018365">
    <property type="entry name" value="Cell_cycle_FtsW-rel_CS"/>
</dbReference>
<comment type="pathway">
    <text evidence="2">Cell wall biogenesis; peptidoglycan biosynthesis.</text>
</comment>
<dbReference type="GO" id="GO:0005886">
    <property type="term" value="C:plasma membrane"/>
    <property type="evidence" value="ECO:0007669"/>
    <property type="project" value="UniProtKB-SubCell"/>
</dbReference>
<name>A0A0G1KBC6_9BACT</name>
<sequence>MAKSLLAVVIVILVFGLVVLSSAGIVDGQKKFGSAYYYLIHQLLYGVLPGLLFMFGLSRTDYRRWKKLALPILAGALFLMVLVFVPSVGQGLKGATRWLNLGIFSFQPSEVLKLSLILYFAAWFGNRDERIRGWTYGMAPFFVVLGLAGGLLLYQPDVGTLIVVAGIILSMYFFGGTNLKRLGIIILVLIAVMAAAIYAEPYRFDRVKTFFDPSIDPRGISYQVNQSLIAIGSGGLFGVGYGNSTQKFGFLPEVVNDSIFSVIAEELGLIGASATIGLFLILAFFLTRIAKEAPDKFGRLVVMGMAVWITGQAFLNIAAVSGLVPLTGITLPFISYGGTAIASLLAGMGIVINIAKRT</sequence>
<evidence type="ECO:0000256" key="6">
    <source>
        <dbReference type="ARBA" id="ARBA00022679"/>
    </source>
</evidence>
<protein>
    <recommendedName>
        <fullName evidence="17">Probable peptidoglycan glycosyltransferase FtsW</fullName>
        <ecNumber evidence="19">2.4.99.28</ecNumber>
    </recommendedName>
    <alternativeName>
        <fullName evidence="18">Cell division protein FtsW</fullName>
    </alternativeName>
    <alternativeName>
        <fullName evidence="15">Cell wall polymerase</fullName>
    </alternativeName>
    <alternativeName>
        <fullName evidence="14">Peptidoglycan polymerase</fullName>
    </alternativeName>
</protein>
<evidence type="ECO:0000256" key="20">
    <source>
        <dbReference type="ARBA" id="ARBA00049902"/>
    </source>
</evidence>
<dbReference type="PROSITE" id="PS00428">
    <property type="entry name" value="FTSW_RODA_SPOVE"/>
    <property type="match status" value="1"/>
</dbReference>
<evidence type="ECO:0000256" key="11">
    <source>
        <dbReference type="ARBA" id="ARBA00023136"/>
    </source>
</evidence>
<evidence type="ECO:0000256" key="16">
    <source>
        <dbReference type="ARBA" id="ARBA00038053"/>
    </source>
</evidence>
<dbReference type="GO" id="GO:0009252">
    <property type="term" value="P:peptidoglycan biosynthetic process"/>
    <property type="evidence" value="ECO:0007669"/>
    <property type="project" value="UniProtKB-KW"/>
</dbReference>
<dbReference type="Proteomes" id="UP000034032">
    <property type="component" value="Unassembled WGS sequence"/>
</dbReference>
<keyword evidence="5" id="KW-0328">Glycosyltransferase</keyword>
<organism evidence="22 23">
    <name type="scientific">Candidatus Yanofskybacteria bacterium GW2011_GWA2_44_9</name>
    <dbReference type="NCBI Taxonomy" id="1619025"/>
    <lineage>
        <taxon>Bacteria</taxon>
        <taxon>Candidatus Yanofskyibacteriota</taxon>
    </lineage>
</organism>
<keyword evidence="11 21" id="KW-0472">Membrane</keyword>
<feature type="transmembrane region" description="Helical" evidence="21">
    <location>
        <begin position="101"/>
        <end position="122"/>
    </location>
</feature>
<evidence type="ECO:0000256" key="13">
    <source>
        <dbReference type="ARBA" id="ARBA00023316"/>
    </source>
</evidence>
<dbReference type="GO" id="GO:0008360">
    <property type="term" value="P:regulation of cell shape"/>
    <property type="evidence" value="ECO:0007669"/>
    <property type="project" value="UniProtKB-KW"/>
</dbReference>
<dbReference type="PANTHER" id="PTHR30474">
    <property type="entry name" value="CELL CYCLE PROTEIN"/>
    <property type="match status" value="1"/>
</dbReference>
<dbReference type="GO" id="GO:0071555">
    <property type="term" value="P:cell wall organization"/>
    <property type="evidence" value="ECO:0007669"/>
    <property type="project" value="UniProtKB-KW"/>
</dbReference>
<reference evidence="22 23" key="1">
    <citation type="journal article" date="2015" name="Nature">
        <title>rRNA introns, odd ribosomes, and small enigmatic genomes across a large radiation of phyla.</title>
        <authorList>
            <person name="Brown C.T."/>
            <person name="Hug L.A."/>
            <person name="Thomas B.C."/>
            <person name="Sharon I."/>
            <person name="Castelle C.J."/>
            <person name="Singh A."/>
            <person name="Wilkins M.J."/>
            <person name="Williams K.H."/>
            <person name="Banfield J.F."/>
        </authorList>
    </citation>
    <scope>NUCLEOTIDE SEQUENCE [LARGE SCALE GENOMIC DNA]</scope>
</reference>
<evidence type="ECO:0000256" key="9">
    <source>
        <dbReference type="ARBA" id="ARBA00022984"/>
    </source>
</evidence>
<dbReference type="EMBL" id="LCJR01000032">
    <property type="protein sequence ID" value="KKT80888.1"/>
    <property type="molecule type" value="Genomic_DNA"/>
</dbReference>
<evidence type="ECO:0000256" key="1">
    <source>
        <dbReference type="ARBA" id="ARBA00004651"/>
    </source>
</evidence>
<dbReference type="EC" id="2.4.99.28" evidence="19"/>
<dbReference type="PANTHER" id="PTHR30474:SF2">
    <property type="entry name" value="PEPTIDOGLYCAN GLYCOSYLTRANSFERASE FTSW-RELATED"/>
    <property type="match status" value="1"/>
</dbReference>
<accession>A0A0G1KBC6</accession>
<feature type="transmembrane region" description="Helical" evidence="21">
    <location>
        <begin position="267"/>
        <end position="288"/>
    </location>
</feature>
<evidence type="ECO:0000256" key="12">
    <source>
        <dbReference type="ARBA" id="ARBA00023306"/>
    </source>
</evidence>
<dbReference type="Pfam" id="PF01098">
    <property type="entry name" value="FTSW_RODA_SPOVE"/>
    <property type="match status" value="1"/>
</dbReference>
<feature type="transmembrane region" description="Helical" evidence="21">
    <location>
        <begin position="158"/>
        <end position="175"/>
    </location>
</feature>
<dbReference type="PATRIC" id="fig|1619025.3.peg.995"/>
<comment type="similarity">
    <text evidence="16">Belongs to the SEDS family. FtsW subfamily.</text>
</comment>
<keyword evidence="8" id="KW-0133">Cell shape</keyword>
<feature type="transmembrane region" description="Helical" evidence="21">
    <location>
        <begin position="134"/>
        <end position="152"/>
    </location>
</feature>
<proteinExistence type="inferred from homology"/>
<evidence type="ECO:0000256" key="2">
    <source>
        <dbReference type="ARBA" id="ARBA00004752"/>
    </source>
</evidence>
<dbReference type="AlphaFoldDB" id="A0A0G1KBC6"/>
<evidence type="ECO:0000256" key="15">
    <source>
        <dbReference type="ARBA" id="ARBA00033270"/>
    </source>
</evidence>
<evidence type="ECO:0000313" key="23">
    <source>
        <dbReference type="Proteomes" id="UP000034032"/>
    </source>
</evidence>
<dbReference type="NCBIfam" id="TIGR02614">
    <property type="entry name" value="ftsW"/>
    <property type="match status" value="1"/>
</dbReference>
<dbReference type="InterPro" id="IPR013437">
    <property type="entry name" value="FtsW"/>
</dbReference>
<evidence type="ECO:0000256" key="10">
    <source>
        <dbReference type="ARBA" id="ARBA00022989"/>
    </source>
</evidence>
<keyword evidence="10 21" id="KW-1133">Transmembrane helix</keyword>
<feature type="transmembrane region" description="Helical" evidence="21">
    <location>
        <begin position="300"/>
        <end position="321"/>
    </location>
</feature>
<comment type="caution">
    <text evidence="22">The sequence shown here is derived from an EMBL/GenBank/DDBJ whole genome shotgun (WGS) entry which is preliminary data.</text>
</comment>
<keyword evidence="3" id="KW-1003">Cell membrane</keyword>
<evidence type="ECO:0000256" key="17">
    <source>
        <dbReference type="ARBA" id="ARBA00041185"/>
    </source>
</evidence>
<dbReference type="GO" id="GO:0008955">
    <property type="term" value="F:peptidoglycan glycosyltransferase activity"/>
    <property type="evidence" value="ECO:0007669"/>
    <property type="project" value="UniProtKB-EC"/>
</dbReference>
<keyword evidence="7 21" id="KW-0812">Transmembrane</keyword>
<evidence type="ECO:0000256" key="8">
    <source>
        <dbReference type="ARBA" id="ARBA00022960"/>
    </source>
</evidence>
<evidence type="ECO:0000256" key="18">
    <source>
        <dbReference type="ARBA" id="ARBA00041418"/>
    </source>
</evidence>
<evidence type="ECO:0000256" key="4">
    <source>
        <dbReference type="ARBA" id="ARBA00022618"/>
    </source>
</evidence>
<dbReference type="GO" id="GO:0032153">
    <property type="term" value="C:cell division site"/>
    <property type="evidence" value="ECO:0007669"/>
    <property type="project" value="TreeGrafter"/>
</dbReference>
<feature type="transmembrane region" description="Helical" evidence="21">
    <location>
        <begin position="38"/>
        <end position="57"/>
    </location>
</feature>
<keyword evidence="4" id="KW-0132">Cell division</keyword>
<keyword evidence="12" id="KW-0131">Cell cycle</keyword>
<feature type="transmembrane region" description="Helical" evidence="21">
    <location>
        <begin position="182"/>
        <end position="199"/>
    </location>
</feature>